<protein>
    <submittedName>
        <fullName evidence="2">RanBD1 domain-containing protein</fullName>
    </submittedName>
</protein>
<evidence type="ECO:0000313" key="1">
    <source>
        <dbReference type="Proteomes" id="UP000095286"/>
    </source>
</evidence>
<organism evidence="1 2">
    <name type="scientific">Rhabditophanes sp. KR3021</name>
    <dbReference type="NCBI Taxonomy" id="114890"/>
    <lineage>
        <taxon>Eukaryota</taxon>
        <taxon>Metazoa</taxon>
        <taxon>Ecdysozoa</taxon>
        <taxon>Nematoda</taxon>
        <taxon>Chromadorea</taxon>
        <taxon>Rhabditida</taxon>
        <taxon>Tylenchina</taxon>
        <taxon>Panagrolaimomorpha</taxon>
        <taxon>Strongyloidoidea</taxon>
        <taxon>Alloionematidae</taxon>
        <taxon>Rhabditophanes</taxon>
    </lineage>
</organism>
<evidence type="ECO:0000313" key="2">
    <source>
        <dbReference type="WBParaSite" id="RSKR_0000565200.1"/>
    </source>
</evidence>
<dbReference type="WBParaSite" id="RSKR_0000565200.1">
    <property type="protein sequence ID" value="RSKR_0000565200.1"/>
    <property type="gene ID" value="RSKR_0000565200"/>
</dbReference>
<dbReference type="Proteomes" id="UP000095286">
    <property type="component" value="Unplaced"/>
</dbReference>
<sequence length="335" mass="38255">MIHPINIPEEIFSANPRRPSLLQTPVRPKLSYAQDGRQMLDNHVMNPLSPSTMWKETFLRTFVRSIMVTKADSIKEEEKCMSLSKTLSAKTKDRIDIIDLEPCSTNSSPEYVPNDKEESDKARVETPQAVISNEITNEEINPHLQACCPSLCDYSGDKMYCEFLRLDFSKFGYEEEEQRKVRTSSPPPEVMQNRKRSVNFVPNRIANQVWVNLKDSMNKFDSACSAETGTCETANQLKFAVDQVKISKNILHLKLQVFNENNINIQFKSLLHCHVYENGVDLGMSEPAVESQNFLQAMDEAYIIFNIPLSNTTKRSMEHPAQALIVTLMARLEEI</sequence>
<reference evidence="2" key="1">
    <citation type="submission" date="2016-11" db="UniProtKB">
        <authorList>
            <consortium name="WormBaseParasite"/>
        </authorList>
    </citation>
    <scope>IDENTIFICATION</scope>
    <source>
        <strain evidence="2">KR3021</strain>
    </source>
</reference>
<accession>A0AC35TYV6</accession>
<name>A0AC35TYV6_9BILA</name>
<proteinExistence type="predicted"/>